<keyword evidence="7" id="KW-0732">Signal</keyword>
<dbReference type="PANTHER" id="PTHR15549">
    <property type="entry name" value="PAIRED IMMUNOGLOBULIN-LIKE TYPE 2 RECEPTOR"/>
    <property type="match status" value="1"/>
</dbReference>
<dbReference type="AlphaFoldDB" id="A0A0D7AYW3"/>
<feature type="signal peptide" evidence="7">
    <location>
        <begin position="1"/>
        <end position="18"/>
    </location>
</feature>
<accession>A0A0D7AYW3</accession>
<evidence type="ECO:0000313" key="9">
    <source>
        <dbReference type="Proteomes" id="UP000054007"/>
    </source>
</evidence>
<evidence type="ECO:0000256" key="3">
    <source>
        <dbReference type="ARBA" id="ARBA00022989"/>
    </source>
</evidence>
<evidence type="ECO:0000256" key="5">
    <source>
        <dbReference type="SAM" id="MobiDB-lite"/>
    </source>
</evidence>
<evidence type="ECO:0000256" key="7">
    <source>
        <dbReference type="SAM" id="SignalP"/>
    </source>
</evidence>
<feature type="transmembrane region" description="Helical" evidence="6">
    <location>
        <begin position="190"/>
        <end position="214"/>
    </location>
</feature>
<evidence type="ECO:0000256" key="6">
    <source>
        <dbReference type="SAM" id="Phobius"/>
    </source>
</evidence>
<reference evidence="8 9" key="1">
    <citation type="journal article" date="2015" name="Fungal Genet. Biol.">
        <title>Evolution of novel wood decay mechanisms in Agaricales revealed by the genome sequences of Fistulina hepatica and Cylindrobasidium torrendii.</title>
        <authorList>
            <person name="Floudas D."/>
            <person name="Held B.W."/>
            <person name="Riley R."/>
            <person name="Nagy L.G."/>
            <person name="Koehler G."/>
            <person name="Ransdell A.S."/>
            <person name="Younus H."/>
            <person name="Chow J."/>
            <person name="Chiniquy J."/>
            <person name="Lipzen A."/>
            <person name="Tritt A."/>
            <person name="Sun H."/>
            <person name="Haridas S."/>
            <person name="LaButti K."/>
            <person name="Ohm R.A."/>
            <person name="Kues U."/>
            <person name="Blanchette R.A."/>
            <person name="Grigoriev I.V."/>
            <person name="Minto R.E."/>
            <person name="Hibbett D.S."/>
        </authorList>
    </citation>
    <scope>NUCLEOTIDE SEQUENCE [LARGE SCALE GENOMIC DNA]</scope>
    <source>
        <strain evidence="8 9">FP15055 ss-10</strain>
    </source>
</reference>
<keyword evidence="2 6" id="KW-0812">Transmembrane</keyword>
<dbReference type="GO" id="GO:0071944">
    <property type="term" value="C:cell periphery"/>
    <property type="evidence" value="ECO:0007669"/>
    <property type="project" value="UniProtKB-ARBA"/>
</dbReference>
<proteinExistence type="predicted"/>
<sequence>MLALLTIRLLALVSYARAQSAHCTRSEYDWAKNSKDQDPCAIGIAIGLVCDSNFDIVPIPPNSPSSYGYGGLEPTGTSDCICNKNYYWLISLCAKCQGFDGTPPWTRWNGNCTTTSDTFEHDVPDDTAIPHYAYLPLTSSSGIDIPAAQNDNGPETNASTTPGASSTSASSTPTNSSSGDSGGGRSHAGAIAGGVVGGVAGLAIVGGAIAYFLIRRRRRAREELNAPILDVDEPEVVEHKPNSAMSPAASSPEPMRLYNPDDPTTFPPPVSSQAPTSRRAGTPVPEL</sequence>
<evidence type="ECO:0000256" key="1">
    <source>
        <dbReference type="ARBA" id="ARBA00004167"/>
    </source>
</evidence>
<keyword evidence="4 6" id="KW-0472">Membrane</keyword>
<name>A0A0D7AYW3_9AGAR</name>
<keyword evidence="3 6" id="KW-1133">Transmembrane helix</keyword>
<dbReference type="GO" id="GO:0016020">
    <property type="term" value="C:membrane"/>
    <property type="evidence" value="ECO:0007669"/>
    <property type="project" value="UniProtKB-SubCell"/>
</dbReference>
<dbReference type="Proteomes" id="UP000054007">
    <property type="component" value="Unassembled WGS sequence"/>
</dbReference>
<organism evidence="8 9">
    <name type="scientific">Cylindrobasidium torrendii FP15055 ss-10</name>
    <dbReference type="NCBI Taxonomy" id="1314674"/>
    <lineage>
        <taxon>Eukaryota</taxon>
        <taxon>Fungi</taxon>
        <taxon>Dikarya</taxon>
        <taxon>Basidiomycota</taxon>
        <taxon>Agaricomycotina</taxon>
        <taxon>Agaricomycetes</taxon>
        <taxon>Agaricomycetidae</taxon>
        <taxon>Agaricales</taxon>
        <taxon>Marasmiineae</taxon>
        <taxon>Physalacriaceae</taxon>
        <taxon>Cylindrobasidium</taxon>
    </lineage>
</organism>
<keyword evidence="9" id="KW-1185">Reference proteome</keyword>
<evidence type="ECO:0000256" key="2">
    <source>
        <dbReference type="ARBA" id="ARBA00022692"/>
    </source>
</evidence>
<feature type="region of interest" description="Disordered" evidence="5">
    <location>
        <begin position="237"/>
        <end position="287"/>
    </location>
</feature>
<feature type="compositionally biased region" description="Low complexity" evidence="5">
    <location>
        <begin position="156"/>
        <end position="179"/>
    </location>
</feature>
<feature type="region of interest" description="Disordered" evidence="5">
    <location>
        <begin position="144"/>
        <end position="185"/>
    </location>
</feature>
<evidence type="ECO:0000256" key="4">
    <source>
        <dbReference type="ARBA" id="ARBA00023136"/>
    </source>
</evidence>
<dbReference type="InterPro" id="IPR051694">
    <property type="entry name" value="Immunoregulatory_rcpt-like"/>
</dbReference>
<dbReference type="PANTHER" id="PTHR15549:SF27">
    <property type="entry name" value="CHITIN-BINDING TYPE-1 DOMAIN-CONTAINING PROTEIN"/>
    <property type="match status" value="1"/>
</dbReference>
<dbReference type="EMBL" id="KN880716">
    <property type="protein sequence ID" value="KIY63165.1"/>
    <property type="molecule type" value="Genomic_DNA"/>
</dbReference>
<dbReference type="STRING" id="1314674.A0A0D7AYW3"/>
<comment type="subcellular location">
    <subcellularLocation>
        <location evidence="1">Membrane</location>
        <topology evidence="1">Single-pass membrane protein</topology>
    </subcellularLocation>
</comment>
<dbReference type="OrthoDB" id="2526171at2759"/>
<protein>
    <submittedName>
        <fullName evidence="8">Uncharacterized protein</fullName>
    </submittedName>
</protein>
<feature type="chain" id="PRO_5002316671" evidence="7">
    <location>
        <begin position="19"/>
        <end position="287"/>
    </location>
</feature>
<evidence type="ECO:0000313" key="8">
    <source>
        <dbReference type="EMBL" id="KIY63165.1"/>
    </source>
</evidence>
<feature type="compositionally biased region" description="Low complexity" evidence="5">
    <location>
        <begin position="242"/>
        <end position="254"/>
    </location>
</feature>
<gene>
    <name evidence="8" type="ORF">CYLTODRAFT_426331</name>
</gene>